<dbReference type="RefSeq" id="XP_016439780.1">
    <property type="nucleotide sequence ID" value="XM_016584294.1"/>
</dbReference>
<keyword evidence="1" id="KW-0378">Hydrolase</keyword>
<name>A0A1S3XII4_TOBAC</name>
<evidence type="ECO:0000313" key="2">
    <source>
        <dbReference type="RefSeq" id="XP_016439780.1"/>
    </source>
</evidence>
<dbReference type="InterPro" id="IPR045849">
    <property type="entry name" value="IP5P_plant"/>
</dbReference>
<reference evidence="2" key="1">
    <citation type="submission" date="2025-08" db="UniProtKB">
        <authorList>
            <consortium name="RefSeq"/>
        </authorList>
    </citation>
    <scope>IDENTIFICATION</scope>
</reference>
<dbReference type="KEGG" id="nta:107765631"/>
<dbReference type="PANTHER" id="PTHR45666">
    <property type="entry name" value="TYPE IV INOSITOL POLYPHOSPHATE 5-PHOSPHATASE 9"/>
    <property type="match status" value="1"/>
</dbReference>
<evidence type="ECO:0000256" key="1">
    <source>
        <dbReference type="ARBA" id="ARBA00022801"/>
    </source>
</evidence>
<dbReference type="OrthoDB" id="1733597at2759"/>
<dbReference type="GO" id="GO:0004445">
    <property type="term" value="F:inositol-polyphosphate 5-phosphatase activity"/>
    <property type="evidence" value="ECO:0007669"/>
    <property type="project" value="InterPro"/>
</dbReference>
<dbReference type="PANTHER" id="PTHR45666:SF5">
    <property type="entry name" value="TYPE IV INOSITOL POLYPHOSPHATE 5-PHOSPHATASE 3"/>
    <property type="match status" value="1"/>
</dbReference>
<sequence length="232" mass="26383">MWTPLENESKEKLKKKTIRIFSERSWAEILCFGCTCLQLFWPRVVMRKWLNISAKDSDYSADPDSDSGSGSDTEQELCEWPRQSRLNDAKGIQVDINDALPRIRRRKSETFRAQYINTKKLRVCVGTWNVAGNFPSEDLELDSWLDVNELADIYVIGKASLFVCDVQKFNLRMNSGVHCSSHNICSAKSNRKIFALACHQQLLSCFSFLGVVGGGSNNPLLMSNVKEMLLNF</sequence>
<dbReference type="InterPro" id="IPR036691">
    <property type="entry name" value="Endo/exonu/phosph_ase_sf"/>
</dbReference>
<dbReference type="STRING" id="4097.A0A1S3XII4"/>
<proteinExistence type="predicted"/>
<gene>
    <name evidence="2" type="primary">LOC107765631</name>
</gene>
<dbReference type="Gene3D" id="3.60.10.10">
    <property type="entry name" value="Endonuclease/exonuclease/phosphatase"/>
    <property type="match status" value="1"/>
</dbReference>
<accession>A0A1S3XII4</accession>
<dbReference type="AlphaFoldDB" id="A0A1S3XII4"/>
<organism evidence="2">
    <name type="scientific">Nicotiana tabacum</name>
    <name type="common">Common tobacco</name>
    <dbReference type="NCBI Taxonomy" id="4097"/>
    <lineage>
        <taxon>Eukaryota</taxon>
        <taxon>Viridiplantae</taxon>
        <taxon>Streptophyta</taxon>
        <taxon>Embryophyta</taxon>
        <taxon>Tracheophyta</taxon>
        <taxon>Spermatophyta</taxon>
        <taxon>Magnoliopsida</taxon>
        <taxon>eudicotyledons</taxon>
        <taxon>Gunneridae</taxon>
        <taxon>Pentapetalae</taxon>
        <taxon>asterids</taxon>
        <taxon>lamiids</taxon>
        <taxon>Solanales</taxon>
        <taxon>Solanaceae</taxon>
        <taxon>Nicotianoideae</taxon>
        <taxon>Nicotianeae</taxon>
        <taxon>Nicotiana</taxon>
    </lineage>
</organism>
<dbReference type="PaxDb" id="4097-A0A1S3XII4"/>
<protein>
    <submittedName>
        <fullName evidence="2">Type I inositol polyphosphate 5-phosphatase 1-like isoform X1</fullName>
    </submittedName>
</protein>